<feature type="transmembrane region" description="Helical" evidence="10">
    <location>
        <begin position="68"/>
        <end position="88"/>
    </location>
</feature>
<evidence type="ECO:0000256" key="1">
    <source>
        <dbReference type="ARBA" id="ARBA00004651"/>
    </source>
</evidence>
<evidence type="ECO:0000313" key="11">
    <source>
        <dbReference type="EMBL" id="AXM05175.1"/>
    </source>
</evidence>
<comment type="caution">
    <text evidence="10">Lacks conserved residue(s) required for the propagation of feature annotation.</text>
</comment>
<reference evidence="11" key="1">
    <citation type="journal article" date="2018" name="Insect Mol. Biol.">
        <title>An odorant receptor mediates the attractiveness of cis-jasmone to Campoletis chlorideae, the endoparasitoid of Helicoverpa armigera.</title>
        <authorList>
            <person name="Sun Y.L."/>
            <person name="Dong J.F."/>
            <person name="Ning C."/>
            <person name="Ding P.P."/>
            <person name="Huang L.Q."/>
            <person name="Sun J.G."/>
            <person name="Wang C.Z."/>
        </authorList>
    </citation>
    <scope>NUCLEOTIDE SEQUENCE</scope>
    <source>
        <strain evidence="11">CchlOR46</strain>
    </source>
</reference>
<dbReference type="PANTHER" id="PTHR21137:SF35">
    <property type="entry name" value="ODORANT RECEPTOR 19A-RELATED"/>
    <property type="match status" value="1"/>
</dbReference>
<feature type="transmembrane region" description="Helical" evidence="10">
    <location>
        <begin position="35"/>
        <end position="56"/>
    </location>
</feature>
<keyword evidence="6 10" id="KW-1133">Transmembrane helix</keyword>
<comment type="subcellular location">
    <subcellularLocation>
        <location evidence="1 10">Cell membrane</location>
        <topology evidence="1 10">Multi-pass membrane protein</topology>
    </subcellularLocation>
</comment>
<keyword evidence="9 10" id="KW-0807">Transducer</keyword>
<feature type="transmembrane region" description="Helical" evidence="10">
    <location>
        <begin position="373"/>
        <end position="395"/>
    </location>
</feature>
<evidence type="ECO:0000256" key="6">
    <source>
        <dbReference type="ARBA" id="ARBA00022989"/>
    </source>
</evidence>
<evidence type="ECO:0000256" key="9">
    <source>
        <dbReference type="ARBA" id="ARBA00023224"/>
    </source>
</evidence>
<keyword evidence="7 10" id="KW-0472">Membrane</keyword>
<dbReference type="AlphaFoldDB" id="A0A346D405"/>
<dbReference type="GO" id="GO:0004984">
    <property type="term" value="F:olfactory receptor activity"/>
    <property type="evidence" value="ECO:0007669"/>
    <property type="project" value="InterPro"/>
</dbReference>
<dbReference type="EMBL" id="MG859347">
    <property type="protein sequence ID" value="AXM05175.1"/>
    <property type="molecule type" value="mRNA"/>
</dbReference>
<evidence type="ECO:0000256" key="10">
    <source>
        <dbReference type="RuleBase" id="RU351113"/>
    </source>
</evidence>
<feature type="transmembrane region" description="Helical" evidence="10">
    <location>
        <begin position="273"/>
        <end position="298"/>
    </location>
</feature>
<keyword evidence="4 10" id="KW-0812">Transmembrane</keyword>
<evidence type="ECO:0000256" key="5">
    <source>
        <dbReference type="ARBA" id="ARBA00022725"/>
    </source>
</evidence>
<dbReference type="GO" id="GO:0005549">
    <property type="term" value="F:odorant binding"/>
    <property type="evidence" value="ECO:0007669"/>
    <property type="project" value="InterPro"/>
</dbReference>
<keyword evidence="8 10" id="KW-0675">Receptor</keyword>
<organism evidence="11">
    <name type="scientific">Campoletis chlorideae</name>
    <dbReference type="NCBI Taxonomy" id="219166"/>
    <lineage>
        <taxon>Eukaryota</taxon>
        <taxon>Metazoa</taxon>
        <taxon>Ecdysozoa</taxon>
        <taxon>Arthropoda</taxon>
        <taxon>Hexapoda</taxon>
        <taxon>Insecta</taxon>
        <taxon>Pterygota</taxon>
        <taxon>Neoptera</taxon>
        <taxon>Endopterygota</taxon>
        <taxon>Hymenoptera</taxon>
        <taxon>Apocrita</taxon>
        <taxon>Ichneumonoidea</taxon>
        <taxon>Ichneumonidae</taxon>
        <taxon>Campopleginae</taxon>
        <taxon>Dusona group</taxon>
        <taxon>Campoletis</taxon>
    </lineage>
</organism>
<comment type="similarity">
    <text evidence="10">Belongs to the insect chemoreceptor superfamily. Heteromeric odorant receptor channel (TC 1.A.69) family.</text>
</comment>
<dbReference type="GO" id="GO:0007165">
    <property type="term" value="P:signal transduction"/>
    <property type="evidence" value="ECO:0007669"/>
    <property type="project" value="UniProtKB-KW"/>
</dbReference>
<sequence>MKRRNFSDYSYFNKFLLNACGVLPIRLKNDAVTPFLAFATVASSCFLFVPGFYSLIFHWNNIKPTDRFDIVVDGQAFIICTIKVLVLFPKREKLFGVMENCSKLWRYVETDKDAEIVDKYAKQGLYLTYMLTGNICIGTVFYLATPLLKSFVLDTNGTVLESKKLPFSAGIFHDDVKQFNLWHALQVPTACDSVLAIIALDTAIPFFILQACAHMQLCQNVFERISDNTRFEEILTNDPDDWNRRRAKFCEHVIKGVTYHTEILQYAQDLENIFQSVILAQILASLTAICGYSFGLIVGDETERPKIMTCMVSVITELFLLCWPPDILRTEGFKVSNAAYNLPWYDWTRTEGKLVWMIIAKSHRPVLITARKMAIMSLGTFTWVLKTAFSMMTLLRQVLV</sequence>
<evidence type="ECO:0000256" key="4">
    <source>
        <dbReference type="ARBA" id="ARBA00022692"/>
    </source>
</evidence>
<name>A0A346D405_9HYME</name>
<proteinExistence type="evidence at transcript level"/>
<dbReference type="InterPro" id="IPR004117">
    <property type="entry name" value="7tm6_olfct_rcpt"/>
</dbReference>
<reference evidence="11" key="2">
    <citation type="submission" date="2018-01" db="EMBL/GenBank/DDBJ databases">
        <authorList>
            <person name="Gaut B.S."/>
            <person name="Morton B.R."/>
            <person name="Clegg M.T."/>
            <person name="Duvall M.R."/>
        </authorList>
    </citation>
    <scope>NUCLEOTIDE SEQUENCE</scope>
    <source>
        <strain evidence="11">CchlOR46</strain>
    </source>
</reference>
<evidence type="ECO:0000256" key="8">
    <source>
        <dbReference type="ARBA" id="ARBA00023170"/>
    </source>
</evidence>
<dbReference type="PANTHER" id="PTHR21137">
    <property type="entry name" value="ODORANT RECEPTOR"/>
    <property type="match status" value="1"/>
</dbReference>
<protein>
    <recommendedName>
        <fullName evidence="10">Odorant receptor</fullName>
    </recommendedName>
</protein>
<keyword evidence="5 10" id="KW-0552">Olfaction</keyword>
<accession>A0A346D405</accession>
<evidence type="ECO:0000256" key="3">
    <source>
        <dbReference type="ARBA" id="ARBA00022606"/>
    </source>
</evidence>
<keyword evidence="2" id="KW-1003">Cell membrane</keyword>
<evidence type="ECO:0000256" key="2">
    <source>
        <dbReference type="ARBA" id="ARBA00022475"/>
    </source>
</evidence>
<dbReference type="GO" id="GO:0005886">
    <property type="term" value="C:plasma membrane"/>
    <property type="evidence" value="ECO:0007669"/>
    <property type="project" value="UniProtKB-SubCell"/>
</dbReference>
<keyword evidence="3 10" id="KW-0716">Sensory transduction</keyword>
<feature type="transmembrane region" description="Helical" evidence="10">
    <location>
        <begin position="125"/>
        <end position="144"/>
    </location>
</feature>
<evidence type="ECO:0000256" key="7">
    <source>
        <dbReference type="ARBA" id="ARBA00023136"/>
    </source>
</evidence>
<dbReference type="Pfam" id="PF02949">
    <property type="entry name" value="7tm_6"/>
    <property type="match status" value="1"/>
</dbReference>